<accession>A0A5P9P2S5</accession>
<dbReference type="OrthoDB" id="201464at2157"/>
<reference evidence="2 3" key="1">
    <citation type="journal article" date="2007" name="Int. J. Syst. Evol. Microbiol.">
        <title>Natronorubrum sulfidifaciens sp. nov., an extremely haloalkaliphilic archaeon isolated from Aiding salt lake in Xin-Jiang, China.</title>
        <authorList>
            <person name="Cui H.L."/>
            <person name="Tohty D."/>
            <person name="Liu H.C."/>
            <person name="Liu S.J."/>
            <person name="Oren A."/>
            <person name="Zhou P.J."/>
        </authorList>
    </citation>
    <scope>NUCLEOTIDE SEQUENCE [LARGE SCALE GENOMIC DNA]</scope>
    <source>
        <strain evidence="2 3">7-3</strain>
    </source>
</reference>
<gene>
    <name evidence="2" type="ORF">GCU68_07885</name>
</gene>
<dbReference type="RefSeq" id="WP_152940471.1">
    <property type="nucleotide sequence ID" value="NZ_CP045488.1"/>
</dbReference>
<evidence type="ECO:0000313" key="3">
    <source>
        <dbReference type="Proteomes" id="UP000326170"/>
    </source>
</evidence>
<dbReference type="AlphaFoldDB" id="A0A5P9P2S5"/>
<name>A0A5P9P2S5_9EURY</name>
<feature type="transmembrane region" description="Helical" evidence="1">
    <location>
        <begin position="12"/>
        <end position="30"/>
    </location>
</feature>
<dbReference type="KEGG" id="nas:GCU68_07885"/>
<dbReference type="Proteomes" id="UP000326170">
    <property type="component" value="Chromosome"/>
</dbReference>
<dbReference type="GeneID" id="42300958"/>
<keyword evidence="1" id="KW-1133">Transmembrane helix</keyword>
<organism evidence="2 3">
    <name type="scientific">Natronorubrum aibiense</name>
    <dbReference type="NCBI Taxonomy" id="348826"/>
    <lineage>
        <taxon>Archaea</taxon>
        <taxon>Methanobacteriati</taxon>
        <taxon>Methanobacteriota</taxon>
        <taxon>Stenosarchaea group</taxon>
        <taxon>Halobacteria</taxon>
        <taxon>Halobacteriales</taxon>
        <taxon>Natrialbaceae</taxon>
        <taxon>Natronorubrum</taxon>
    </lineage>
</organism>
<keyword evidence="1" id="KW-0472">Membrane</keyword>
<feature type="transmembrane region" description="Helical" evidence="1">
    <location>
        <begin position="109"/>
        <end position="125"/>
    </location>
</feature>
<protein>
    <submittedName>
        <fullName evidence="2">Uncharacterized protein</fullName>
    </submittedName>
</protein>
<feature type="transmembrane region" description="Helical" evidence="1">
    <location>
        <begin position="42"/>
        <end position="60"/>
    </location>
</feature>
<feature type="transmembrane region" description="Helical" evidence="1">
    <location>
        <begin position="80"/>
        <end position="102"/>
    </location>
</feature>
<evidence type="ECO:0000313" key="2">
    <source>
        <dbReference type="EMBL" id="QFU82445.1"/>
    </source>
</evidence>
<dbReference type="EMBL" id="CP045488">
    <property type="protein sequence ID" value="QFU82445.1"/>
    <property type="molecule type" value="Genomic_DNA"/>
</dbReference>
<keyword evidence="1" id="KW-0812">Transmembrane</keyword>
<keyword evidence="3" id="KW-1185">Reference proteome</keyword>
<sequence>MDKERLPRWGWLLVGLFAMMIVANVLNVAVLERIGVPEQYHVITLITSMAPVLIYIGVWYDEERQPYWEQSQEHIAGDLVFVVVGAAIGSAIALVAVIDIGLPRFIQDITAMAAGFMLSWGLFWWRNPNLYRIEAST</sequence>
<proteinExistence type="predicted"/>
<evidence type="ECO:0000256" key="1">
    <source>
        <dbReference type="SAM" id="Phobius"/>
    </source>
</evidence>